<accession>A0ABQ4SUC8</accession>
<name>A0ABQ4SUC8_9HYPH</name>
<protein>
    <submittedName>
        <fullName evidence="1">Uncharacterized protein</fullName>
    </submittedName>
</protein>
<comment type="caution">
    <text evidence="1">The sequence shown here is derived from an EMBL/GenBank/DDBJ whole genome shotgun (WGS) entry which is preliminary data.</text>
</comment>
<keyword evidence="2" id="KW-1185">Reference proteome</keyword>
<reference evidence="1" key="2">
    <citation type="submission" date="2021-08" db="EMBL/GenBank/DDBJ databases">
        <authorList>
            <person name="Tani A."/>
            <person name="Ola A."/>
            <person name="Ogura Y."/>
            <person name="Katsura K."/>
            <person name="Hayashi T."/>
        </authorList>
    </citation>
    <scope>NUCLEOTIDE SEQUENCE</scope>
    <source>
        <strain evidence="1">LMG 23639</strain>
    </source>
</reference>
<dbReference type="Proteomes" id="UP001055102">
    <property type="component" value="Unassembled WGS sequence"/>
</dbReference>
<dbReference type="RefSeq" id="WP_238274690.1">
    <property type="nucleotide sequence ID" value="NZ_BPQR01000022.1"/>
</dbReference>
<evidence type="ECO:0000313" key="2">
    <source>
        <dbReference type="Proteomes" id="UP001055102"/>
    </source>
</evidence>
<gene>
    <name evidence="1" type="ORF">AOPFMNJM_1364</name>
</gene>
<dbReference type="EMBL" id="BPQR01000022">
    <property type="protein sequence ID" value="GJE06058.1"/>
    <property type="molecule type" value="Genomic_DNA"/>
</dbReference>
<reference evidence="1" key="1">
    <citation type="journal article" date="2021" name="Front. Microbiol.">
        <title>Comprehensive Comparative Genomics and Phenotyping of Methylobacterium Species.</title>
        <authorList>
            <person name="Alessa O."/>
            <person name="Ogura Y."/>
            <person name="Fujitani Y."/>
            <person name="Takami H."/>
            <person name="Hayashi T."/>
            <person name="Sahin N."/>
            <person name="Tani A."/>
        </authorList>
    </citation>
    <scope>NUCLEOTIDE SEQUENCE</scope>
    <source>
        <strain evidence="1">LMG 23639</strain>
    </source>
</reference>
<evidence type="ECO:0000313" key="1">
    <source>
        <dbReference type="EMBL" id="GJE06058.1"/>
    </source>
</evidence>
<organism evidence="1 2">
    <name type="scientific">Methylobacterium jeotgali</name>
    <dbReference type="NCBI Taxonomy" id="381630"/>
    <lineage>
        <taxon>Bacteria</taxon>
        <taxon>Pseudomonadati</taxon>
        <taxon>Pseudomonadota</taxon>
        <taxon>Alphaproteobacteria</taxon>
        <taxon>Hyphomicrobiales</taxon>
        <taxon>Methylobacteriaceae</taxon>
        <taxon>Methylobacterium</taxon>
    </lineage>
</organism>
<sequence length="224" mass="23805">MRLPMRLDARSIALRAGVAALLGGCLVVLPSVGVRAQGAGLGGLFDQLFGAPPRQVEAPPSAAPAFQEQYRRRLRSASRPRHRYAALNVSEPLSLRIGDRQKPLDMKNGAAAALLRDETLRPGDIVILKTGARVYTGSAGGKRTMRDFEAADSSSMVSRKTRALLAAMVAPRGALPAAEARRVAGRVNRIVPKQAAPAKAEPAVVQQAAAPMRVINPWIAKPAR</sequence>
<proteinExistence type="predicted"/>